<dbReference type="InterPro" id="IPR015050">
    <property type="entry name" value="BofC_C"/>
</dbReference>
<comment type="caution">
    <text evidence="3">The sequence shown here is derived from an EMBL/GenBank/DDBJ whole genome shotgun (WGS) entry which is preliminary data.</text>
</comment>
<organism evidence="3 4">
    <name type="scientific">Paenibacillus crassostreae</name>
    <dbReference type="NCBI Taxonomy" id="1763538"/>
    <lineage>
        <taxon>Bacteria</taxon>
        <taxon>Bacillati</taxon>
        <taxon>Bacillota</taxon>
        <taxon>Bacilli</taxon>
        <taxon>Bacillales</taxon>
        <taxon>Paenibacillaceae</taxon>
        <taxon>Paenibacillus</taxon>
    </lineage>
</organism>
<dbReference type="Gene3D" id="3.30.70.1740">
    <property type="entry name" value="Bypass-of-forespore C, C-terminal domain"/>
    <property type="match status" value="1"/>
</dbReference>
<dbReference type="STRING" id="1763538.LPB68_06385"/>
<dbReference type="Proteomes" id="UP000077134">
    <property type="component" value="Unassembled WGS sequence"/>
</dbReference>
<evidence type="ECO:0000313" key="4">
    <source>
        <dbReference type="Proteomes" id="UP000077134"/>
    </source>
</evidence>
<feature type="transmembrane region" description="Helical" evidence="1">
    <location>
        <begin position="21"/>
        <end position="38"/>
    </location>
</feature>
<dbReference type="InterPro" id="IPR038117">
    <property type="entry name" value="BofC_C_sf"/>
</dbReference>
<dbReference type="RefSeq" id="WP_068659109.1">
    <property type="nucleotide sequence ID" value="NZ_CP017770.1"/>
</dbReference>
<protein>
    <recommendedName>
        <fullName evidence="2">Bypass of forespore C C-terminal domain-containing protein</fullName>
    </recommendedName>
</protein>
<keyword evidence="1" id="KW-0472">Membrane</keyword>
<evidence type="ECO:0000259" key="2">
    <source>
        <dbReference type="Pfam" id="PF08955"/>
    </source>
</evidence>
<feature type="domain" description="Bypass of forespore C C-terminal" evidence="2">
    <location>
        <begin position="140"/>
        <end position="216"/>
    </location>
</feature>
<dbReference type="EMBL" id="LSFN01000025">
    <property type="protein sequence ID" value="OAB73184.1"/>
    <property type="molecule type" value="Genomic_DNA"/>
</dbReference>
<sequence length="231" mass="26928">MNASKLKKRIKRNWKWWKRQVGTIAICLIIATMIWWSMQISEKIQSLLNSKPQIAVETLQYLQQTEWMDQTEDDSQFLQRLNNTGKFHKVVIQKNYICGREESVIDQMSSDDIAGLLRDNPTWKGYFTADEDVWLVESIEDLSPACKQKAYISMDDKGNLTLFEGPPKQEKVLKTFFQLDINSMESALPEGVLEQLYEGIRIQDIDEYNSVISTFSDYAQEYSENVMKRAD</sequence>
<dbReference type="Pfam" id="PF08955">
    <property type="entry name" value="BofC_C"/>
    <property type="match status" value="1"/>
</dbReference>
<accession>A0A167CGY1</accession>
<reference evidence="3 4" key="1">
    <citation type="submission" date="2016-02" db="EMBL/GenBank/DDBJ databases">
        <title>Paenibacillus sp. LPB0068, isolated from Crassostrea gigas.</title>
        <authorList>
            <person name="Shin S.-K."/>
            <person name="Yi H."/>
        </authorList>
    </citation>
    <scope>NUCLEOTIDE SEQUENCE [LARGE SCALE GENOMIC DNA]</scope>
    <source>
        <strain evidence="3 4">LPB0068</strain>
    </source>
</reference>
<evidence type="ECO:0000256" key="1">
    <source>
        <dbReference type="SAM" id="Phobius"/>
    </source>
</evidence>
<keyword evidence="1" id="KW-1133">Transmembrane helix</keyword>
<keyword evidence="1" id="KW-0812">Transmembrane</keyword>
<dbReference type="AlphaFoldDB" id="A0A167CGY1"/>
<name>A0A167CGY1_9BACL</name>
<proteinExistence type="predicted"/>
<gene>
    <name evidence="3" type="ORF">PNBC_13905</name>
</gene>
<keyword evidence="4" id="KW-1185">Reference proteome</keyword>
<evidence type="ECO:0000313" key="3">
    <source>
        <dbReference type="EMBL" id="OAB73184.1"/>
    </source>
</evidence>
<dbReference type="KEGG" id="pcx:LPB68_06385"/>